<dbReference type="PANTHER" id="PTHR47533:SF4">
    <property type="entry name" value="AB HYDROLASE-1 DOMAIN-CONTAINING PROTEIN"/>
    <property type="match status" value="1"/>
</dbReference>
<dbReference type="Pfam" id="PF06342">
    <property type="entry name" value="DUF1057"/>
    <property type="match status" value="1"/>
</dbReference>
<dbReference type="EMBL" id="BMAW01030898">
    <property type="protein sequence ID" value="GFU18593.1"/>
    <property type="molecule type" value="Genomic_DNA"/>
</dbReference>
<sequence>MKSRFTMLGKLFLQRTCYSGFFVPAHSLRRSNLVFKRLTGSCQGNLEKNCFKKKDDLNFPEKTVTFYSCENIYEKWKKQRKFYRIPKSGIFANIHYVDTFEPKSNNDGKQPLTVMCIHGIPGNYGVFSHLIKALADNGVRVIVPNFPGTLFLPGKHKKELFRHSVEEKAQVFKDFLKALNVSEVDCIVAHSSGIYPALQLVLDPALKVKCQVFFNTGGHKATVTMKPYWIIWTCTYLYLNPLGRIFIQKAGRFIMKYILRTPIRDDNIDGISLLAVTMIFSQFWKTKEIFIDIAKKSIPTLYCFSEDDKVVEKELTYEILSLLGASKENVNYYDEEGTIKKKGRDLPWLKLLSFKEGSHYVFRKHPEICNEKVLELLKQIKHSSRACPENNEANINMPSKFM</sequence>
<dbReference type="InterPro" id="IPR029058">
    <property type="entry name" value="AB_hydrolase_fold"/>
</dbReference>
<name>A0A8X6QCV0_NEPPI</name>
<protein>
    <submittedName>
        <fullName evidence="1">Uncharacterized protein</fullName>
    </submittedName>
</protein>
<gene>
    <name evidence="1" type="primary">AVEN_74398_1</name>
    <name evidence="1" type="ORF">NPIL_372641</name>
</gene>
<dbReference type="OrthoDB" id="6431331at2759"/>
<keyword evidence="2" id="KW-1185">Reference proteome</keyword>
<dbReference type="SUPFAM" id="SSF53474">
    <property type="entry name" value="alpha/beta-Hydrolases"/>
    <property type="match status" value="1"/>
</dbReference>
<comment type="caution">
    <text evidence="1">The sequence shown here is derived from an EMBL/GenBank/DDBJ whole genome shotgun (WGS) entry which is preliminary data.</text>
</comment>
<dbReference type="InterPro" id="IPR010463">
    <property type="entry name" value="DUF1057"/>
</dbReference>
<dbReference type="Proteomes" id="UP000887013">
    <property type="component" value="Unassembled WGS sequence"/>
</dbReference>
<proteinExistence type="predicted"/>
<dbReference type="Gene3D" id="3.40.50.1820">
    <property type="entry name" value="alpha/beta hydrolase"/>
    <property type="match status" value="1"/>
</dbReference>
<dbReference type="AlphaFoldDB" id="A0A8X6QCV0"/>
<organism evidence="1 2">
    <name type="scientific">Nephila pilipes</name>
    <name type="common">Giant wood spider</name>
    <name type="synonym">Nephila maculata</name>
    <dbReference type="NCBI Taxonomy" id="299642"/>
    <lineage>
        <taxon>Eukaryota</taxon>
        <taxon>Metazoa</taxon>
        <taxon>Ecdysozoa</taxon>
        <taxon>Arthropoda</taxon>
        <taxon>Chelicerata</taxon>
        <taxon>Arachnida</taxon>
        <taxon>Araneae</taxon>
        <taxon>Araneomorphae</taxon>
        <taxon>Entelegynae</taxon>
        <taxon>Araneoidea</taxon>
        <taxon>Nephilidae</taxon>
        <taxon>Nephila</taxon>
    </lineage>
</organism>
<reference evidence="1" key="1">
    <citation type="submission" date="2020-08" db="EMBL/GenBank/DDBJ databases">
        <title>Multicomponent nature underlies the extraordinary mechanical properties of spider dragline silk.</title>
        <authorList>
            <person name="Kono N."/>
            <person name="Nakamura H."/>
            <person name="Mori M."/>
            <person name="Yoshida Y."/>
            <person name="Ohtoshi R."/>
            <person name="Malay A.D."/>
            <person name="Moran D.A.P."/>
            <person name="Tomita M."/>
            <person name="Numata K."/>
            <person name="Arakawa K."/>
        </authorList>
    </citation>
    <scope>NUCLEOTIDE SEQUENCE</scope>
</reference>
<dbReference type="PANTHER" id="PTHR47533">
    <property type="entry name" value="PROTEIN CBG21859"/>
    <property type="match status" value="1"/>
</dbReference>
<evidence type="ECO:0000313" key="2">
    <source>
        <dbReference type="Proteomes" id="UP000887013"/>
    </source>
</evidence>
<evidence type="ECO:0000313" key="1">
    <source>
        <dbReference type="EMBL" id="GFU18593.1"/>
    </source>
</evidence>
<accession>A0A8X6QCV0</accession>